<sequence length="240" mass="26621">MTRCFVLATIFIMNIVVSELVMTLSRSRHVIGFQIEVHWSFNFRLLWTASTSKFDWELSRGWESGLTEVVCQQCGEFPEIEAVLIGEAKVLENGGAILVWYLIFNGVGTVFDNPGCTECLQVAMESTTYGITPTFDVGRKMWYHHHMYAISLGSAAACIPIGSSRRAAVYEFDLSFDARSTGAAPSRWTRVTVNSKVLSLRLWTMATLPSKQGPQHQTGKNRVLGPNHTVTAILGVPIEG</sequence>
<dbReference type="Proteomes" id="UP000308600">
    <property type="component" value="Unassembled WGS sequence"/>
</dbReference>
<accession>A0ACD3AXK9</accession>
<reference evidence="1 2" key="1">
    <citation type="journal article" date="2019" name="Nat. Ecol. Evol.">
        <title>Megaphylogeny resolves global patterns of mushroom evolution.</title>
        <authorList>
            <person name="Varga T."/>
            <person name="Krizsan K."/>
            <person name="Foldi C."/>
            <person name="Dima B."/>
            <person name="Sanchez-Garcia M."/>
            <person name="Sanchez-Ramirez S."/>
            <person name="Szollosi G.J."/>
            <person name="Szarkandi J.G."/>
            <person name="Papp V."/>
            <person name="Albert L."/>
            <person name="Andreopoulos W."/>
            <person name="Angelini C."/>
            <person name="Antonin V."/>
            <person name="Barry K.W."/>
            <person name="Bougher N.L."/>
            <person name="Buchanan P."/>
            <person name="Buyck B."/>
            <person name="Bense V."/>
            <person name="Catcheside P."/>
            <person name="Chovatia M."/>
            <person name="Cooper J."/>
            <person name="Damon W."/>
            <person name="Desjardin D."/>
            <person name="Finy P."/>
            <person name="Geml J."/>
            <person name="Haridas S."/>
            <person name="Hughes K."/>
            <person name="Justo A."/>
            <person name="Karasinski D."/>
            <person name="Kautmanova I."/>
            <person name="Kiss B."/>
            <person name="Kocsube S."/>
            <person name="Kotiranta H."/>
            <person name="LaButti K.M."/>
            <person name="Lechner B.E."/>
            <person name="Liimatainen K."/>
            <person name="Lipzen A."/>
            <person name="Lukacs Z."/>
            <person name="Mihaltcheva S."/>
            <person name="Morgado L.N."/>
            <person name="Niskanen T."/>
            <person name="Noordeloos M.E."/>
            <person name="Ohm R.A."/>
            <person name="Ortiz-Santana B."/>
            <person name="Ovrebo C."/>
            <person name="Racz N."/>
            <person name="Riley R."/>
            <person name="Savchenko A."/>
            <person name="Shiryaev A."/>
            <person name="Soop K."/>
            <person name="Spirin V."/>
            <person name="Szebenyi C."/>
            <person name="Tomsovsky M."/>
            <person name="Tulloss R.E."/>
            <person name="Uehling J."/>
            <person name="Grigoriev I.V."/>
            <person name="Vagvolgyi C."/>
            <person name="Papp T."/>
            <person name="Martin F.M."/>
            <person name="Miettinen O."/>
            <person name="Hibbett D.S."/>
            <person name="Nagy L.G."/>
        </authorList>
    </citation>
    <scope>NUCLEOTIDE SEQUENCE [LARGE SCALE GENOMIC DNA]</scope>
    <source>
        <strain evidence="1 2">NL-1719</strain>
    </source>
</reference>
<protein>
    <submittedName>
        <fullName evidence="1">Uncharacterized protein</fullName>
    </submittedName>
</protein>
<gene>
    <name evidence="1" type="ORF">BDN72DRAFT_857222</name>
</gene>
<dbReference type="EMBL" id="ML208319">
    <property type="protein sequence ID" value="TFK70079.1"/>
    <property type="molecule type" value="Genomic_DNA"/>
</dbReference>
<organism evidence="1 2">
    <name type="scientific">Pluteus cervinus</name>
    <dbReference type="NCBI Taxonomy" id="181527"/>
    <lineage>
        <taxon>Eukaryota</taxon>
        <taxon>Fungi</taxon>
        <taxon>Dikarya</taxon>
        <taxon>Basidiomycota</taxon>
        <taxon>Agaricomycotina</taxon>
        <taxon>Agaricomycetes</taxon>
        <taxon>Agaricomycetidae</taxon>
        <taxon>Agaricales</taxon>
        <taxon>Pluteineae</taxon>
        <taxon>Pluteaceae</taxon>
        <taxon>Pluteus</taxon>
    </lineage>
</organism>
<evidence type="ECO:0000313" key="2">
    <source>
        <dbReference type="Proteomes" id="UP000308600"/>
    </source>
</evidence>
<proteinExistence type="predicted"/>
<keyword evidence="2" id="KW-1185">Reference proteome</keyword>
<name>A0ACD3AXK9_9AGAR</name>
<evidence type="ECO:0000313" key="1">
    <source>
        <dbReference type="EMBL" id="TFK70079.1"/>
    </source>
</evidence>